<evidence type="ECO:0000313" key="2">
    <source>
        <dbReference type="Proteomes" id="UP000827976"/>
    </source>
</evidence>
<evidence type="ECO:0000313" key="1">
    <source>
        <dbReference type="EMBL" id="KAH7678631.1"/>
    </source>
</evidence>
<keyword evidence="1" id="KW-0413">Isomerase</keyword>
<proteinExistence type="predicted"/>
<dbReference type="Proteomes" id="UP000827976">
    <property type="component" value="Chromosome 6"/>
</dbReference>
<sequence length="318" mass="34665">MPPRTALPLPFKTLAPTISHRSRAMAAAASGFPTPMTPPYPAISKEVELRRAMTAAARSGAYELGAGDVVFEDESMVVVNKPSGIYCETLLKALSDMSPPLTGNGTSEDNVLHLANRLDRDTSGLMVITKSNKVAAKLVKAFTDHKVKKSYIALCIGHAPKWKKLTISSGHGRSKFGAWRVYSKSDVGRTLPGGSTVKDMMTCFEVLSINGQKNNSSDDLNVTVESKADESGFGEDEILIRAWPQSGRTHQIRLHCQYLGIPIRGDVKYGGVIQWKGVEFDFHALHAETLSFDHPVSGSALCFRSPLPLWANEMMTMD</sequence>
<protein>
    <submittedName>
        <fullName evidence="1">23S rRNA pseudouridine(955/2504/2580) synthase protein</fullName>
        <ecNumber evidence="1">5.4.99.24</ecNumber>
    </submittedName>
</protein>
<gene>
    <name evidence="1" type="ORF">IHE45_06G009500</name>
</gene>
<organism evidence="1 2">
    <name type="scientific">Dioscorea alata</name>
    <name type="common">Purple yam</name>
    <dbReference type="NCBI Taxonomy" id="55571"/>
    <lineage>
        <taxon>Eukaryota</taxon>
        <taxon>Viridiplantae</taxon>
        <taxon>Streptophyta</taxon>
        <taxon>Embryophyta</taxon>
        <taxon>Tracheophyta</taxon>
        <taxon>Spermatophyta</taxon>
        <taxon>Magnoliopsida</taxon>
        <taxon>Liliopsida</taxon>
        <taxon>Dioscoreales</taxon>
        <taxon>Dioscoreaceae</taxon>
        <taxon>Dioscorea</taxon>
    </lineage>
</organism>
<reference evidence="2" key="1">
    <citation type="journal article" date="2022" name="Nat. Commun.">
        <title>Chromosome evolution and the genetic basis of agronomically important traits in greater yam.</title>
        <authorList>
            <person name="Bredeson J.V."/>
            <person name="Lyons J.B."/>
            <person name="Oniyinde I.O."/>
            <person name="Okereke N.R."/>
            <person name="Kolade O."/>
            <person name="Nnabue I."/>
            <person name="Nwadili C.O."/>
            <person name="Hribova E."/>
            <person name="Parker M."/>
            <person name="Nwogha J."/>
            <person name="Shu S."/>
            <person name="Carlson J."/>
            <person name="Kariba R."/>
            <person name="Muthemba S."/>
            <person name="Knop K."/>
            <person name="Barton G.J."/>
            <person name="Sherwood A.V."/>
            <person name="Lopez-Montes A."/>
            <person name="Asiedu R."/>
            <person name="Jamnadass R."/>
            <person name="Muchugi A."/>
            <person name="Goodstein D."/>
            <person name="Egesi C.N."/>
            <person name="Featherston J."/>
            <person name="Asfaw A."/>
            <person name="Simpson G.G."/>
            <person name="Dolezel J."/>
            <person name="Hendre P.S."/>
            <person name="Van Deynze A."/>
            <person name="Kumar P.L."/>
            <person name="Obidiegwu J.E."/>
            <person name="Bhattacharjee R."/>
            <person name="Rokhsar D.S."/>
        </authorList>
    </citation>
    <scope>NUCLEOTIDE SEQUENCE [LARGE SCALE GENOMIC DNA]</scope>
    <source>
        <strain evidence="2">cv. TDa95/00328</strain>
    </source>
</reference>
<keyword evidence="2" id="KW-1185">Reference proteome</keyword>
<name>A0ACB7VUQ6_DIOAL</name>
<accession>A0ACB7VUQ6</accession>
<comment type="caution">
    <text evidence="1">The sequence shown here is derived from an EMBL/GenBank/DDBJ whole genome shotgun (WGS) entry which is preliminary data.</text>
</comment>
<dbReference type="EC" id="5.4.99.24" evidence="1"/>
<dbReference type="EMBL" id="CM037016">
    <property type="protein sequence ID" value="KAH7678631.1"/>
    <property type="molecule type" value="Genomic_DNA"/>
</dbReference>